<name>A0A6F8VEF9_9PROT</name>
<keyword evidence="9" id="KW-0411">Iron-sulfur</keyword>
<accession>A0A6F8VEF9</accession>
<dbReference type="InterPro" id="IPR037946">
    <property type="entry name" value="MopB_CT_Tetrathionate"/>
</dbReference>
<keyword evidence="3" id="KW-0004">4Fe-4S</keyword>
<dbReference type="PANTHER" id="PTHR43742:SF9">
    <property type="entry name" value="TETRATHIONATE REDUCTASE SUBUNIT A"/>
    <property type="match status" value="1"/>
</dbReference>
<evidence type="ECO:0000256" key="9">
    <source>
        <dbReference type="ARBA" id="ARBA00023014"/>
    </source>
</evidence>
<dbReference type="Gene3D" id="2.20.25.90">
    <property type="entry name" value="ADC-like domains"/>
    <property type="match status" value="1"/>
</dbReference>
<dbReference type="InterPro" id="IPR019546">
    <property type="entry name" value="TAT_signal_bac_arc"/>
</dbReference>
<dbReference type="Pfam" id="PF00384">
    <property type="entry name" value="Molybdopterin"/>
    <property type="match status" value="1"/>
</dbReference>
<dbReference type="SUPFAM" id="SSF53706">
    <property type="entry name" value="Formate dehydrogenase/DMSO reductase, domains 1-3"/>
    <property type="match status" value="1"/>
</dbReference>
<evidence type="ECO:0000256" key="8">
    <source>
        <dbReference type="ARBA" id="ARBA00023004"/>
    </source>
</evidence>
<dbReference type="Gene3D" id="2.40.40.20">
    <property type="match status" value="1"/>
</dbReference>
<dbReference type="Proteomes" id="UP000502260">
    <property type="component" value="Chromosome"/>
</dbReference>
<dbReference type="Gene3D" id="3.30.2070.10">
    <property type="entry name" value="Formate dehydrogenase/DMSO reductase"/>
    <property type="match status" value="1"/>
</dbReference>
<dbReference type="NCBIfam" id="TIGR01409">
    <property type="entry name" value="TAT_signal_seq"/>
    <property type="match status" value="1"/>
</dbReference>
<proteinExistence type="inferred from homology"/>
<dbReference type="Pfam" id="PF04879">
    <property type="entry name" value="Molybdop_Fe4S4"/>
    <property type="match status" value="1"/>
</dbReference>
<keyword evidence="6" id="KW-0732">Signal</keyword>
<dbReference type="GO" id="GO:0051539">
    <property type="term" value="F:4 iron, 4 sulfur cluster binding"/>
    <property type="evidence" value="ECO:0007669"/>
    <property type="project" value="UniProtKB-KW"/>
</dbReference>
<evidence type="ECO:0000256" key="3">
    <source>
        <dbReference type="ARBA" id="ARBA00022485"/>
    </source>
</evidence>
<evidence type="ECO:0000256" key="1">
    <source>
        <dbReference type="ARBA" id="ARBA00001942"/>
    </source>
</evidence>
<dbReference type="GO" id="GO:0046872">
    <property type="term" value="F:metal ion binding"/>
    <property type="evidence" value="ECO:0007669"/>
    <property type="project" value="UniProtKB-KW"/>
</dbReference>
<gene>
    <name evidence="11" type="ORF">SKTS_23020</name>
</gene>
<dbReference type="InterPro" id="IPR006311">
    <property type="entry name" value="TAT_signal"/>
</dbReference>
<evidence type="ECO:0000313" key="12">
    <source>
        <dbReference type="Proteomes" id="UP000502260"/>
    </source>
</evidence>
<keyword evidence="8" id="KW-0408">Iron</keyword>
<keyword evidence="7" id="KW-0560">Oxidoreductase</keyword>
<dbReference type="EMBL" id="AP022853">
    <property type="protein sequence ID" value="BCB27416.1"/>
    <property type="molecule type" value="Genomic_DNA"/>
</dbReference>
<dbReference type="CDD" id="cd02780">
    <property type="entry name" value="MopB_CT_Tetrathionate_Arsenate-R"/>
    <property type="match status" value="1"/>
</dbReference>
<keyword evidence="4" id="KW-0500">Molybdenum</keyword>
<evidence type="ECO:0000313" key="11">
    <source>
        <dbReference type="EMBL" id="BCB27416.1"/>
    </source>
</evidence>
<dbReference type="Pfam" id="PF01568">
    <property type="entry name" value="Molydop_binding"/>
    <property type="match status" value="1"/>
</dbReference>
<dbReference type="InterPro" id="IPR006657">
    <property type="entry name" value="MoPterin_dinucl-bd_dom"/>
</dbReference>
<dbReference type="GO" id="GO:0016491">
    <property type="term" value="F:oxidoreductase activity"/>
    <property type="evidence" value="ECO:0007669"/>
    <property type="project" value="UniProtKB-KW"/>
</dbReference>
<dbReference type="SUPFAM" id="SSF50692">
    <property type="entry name" value="ADC-like"/>
    <property type="match status" value="1"/>
</dbReference>
<comment type="similarity">
    <text evidence="2">Belongs to the prokaryotic molybdopterin-containing oxidoreductase family.</text>
</comment>
<dbReference type="GO" id="GO:0043546">
    <property type="term" value="F:molybdopterin cofactor binding"/>
    <property type="evidence" value="ECO:0007669"/>
    <property type="project" value="InterPro"/>
</dbReference>
<reference evidence="12" key="1">
    <citation type="submission" date="2020-03" db="EMBL/GenBank/DDBJ databases">
        <title>Complete genome sequence of sulfur-oxidizing bacterium skT11.</title>
        <authorList>
            <person name="Kanda M."/>
            <person name="Kojima H."/>
            <person name="Fukui M."/>
        </authorList>
    </citation>
    <scope>NUCLEOTIDE SEQUENCE [LARGE SCALE GENOMIC DNA]</scope>
    <source>
        <strain evidence="12">skT11</strain>
    </source>
</reference>
<dbReference type="KEGG" id="slac:SKTS_23020"/>
<dbReference type="SMART" id="SM00926">
    <property type="entry name" value="Molybdop_Fe4S4"/>
    <property type="match status" value="1"/>
</dbReference>
<evidence type="ECO:0000256" key="2">
    <source>
        <dbReference type="ARBA" id="ARBA00010312"/>
    </source>
</evidence>
<dbReference type="InterPro" id="IPR006963">
    <property type="entry name" value="Mopterin_OxRdtase_4Fe-4S_dom"/>
</dbReference>
<evidence type="ECO:0000256" key="5">
    <source>
        <dbReference type="ARBA" id="ARBA00022723"/>
    </source>
</evidence>
<dbReference type="Pfam" id="PF10518">
    <property type="entry name" value="TAT_signal"/>
    <property type="match status" value="1"/>
</dbReference>
<evidence type="ECO:0000256" key="4">
    <source>
        <dbReference type="ARBA" id="ARBA00022505"/>
    </source>
</evidence>
<dbReference type="PANTHER" id="PTHR43742">
    <property type="entry name" value="TRIMETHYLAMINE-N-OXIDE REDUCTASE"/>
    <property type="match status" value="1"/>
</dbReference>
<evidence type="ECO:0000256" key="6">
    <source>
        <dbReference type="ARBA" id="ARBA00022729"/>
    </source>
</evidence>
<keyword evidence="12" id="KW-1185">Reference proteome</keyword>
<dbReference type="PROSITE" id="PS51318">
    <property type="entry name" value="TAT"/>
    <property type="match status" value="1"/>
</dbReference>
<evidence type="ECO:0000256" key="7">
    <source>
        <dbReference type="ARBA" id="ARBA00023002"/>
    </source>
</evidence>
<dbReference type="RefSeq" id="WP_198420357.1">
    <property type="nucleotide sequence ID" value="NZ_AP022853.1"/>
</dbReference>
<comment type="cofactor">
    <cofactor evidence="1">
        <name>Mo-bis(molybdopterin guanine dinucleotide)</name>
        <dbReference type="ChEBI" id="CHEBI:60539"/>
    </cofactor>
</comment>
<dbReference type="InterPro" id="IPR009010">
    <property type="entry name" value="Asp_de-COase-like_dom_sf"/>
</dbReference>
<dbReference type="InterPro" id="IPR006656">
    <property type="entry name" value="Mopterin_OxRdtase"/>
</dbReference>
<evidence type="ECO:0000259" key="10">
    <source>
        <dbReference type="PROSITE" id="PS51669"/>
    </source>
</evidence>
<dbReference type="InterPro" id="IPR050612">
    <property type="entry name" value="Prok_Mopterin_Oxidored"/>
</dbReference>
<dbReference type="AlphaFoldDB" id="A0A6F8VEF9"/>
<feature type="domain" description="4Fe-4S Mo/W bis-MGD-type" evidence="10">
    <location>
        <begin position="51"/>
        <end position="107"/>
    </location>
</feature>
<protein>
    <submittedName>
        <fullName evidence="11">Formate dehydrogenase</fullName>
    </submittedName>
</protein>
<dbReference type="Gene3D" id="3.40.228.10">
    <property type="entry name" value="Dimethylsulfoxide Reductase, domain 2"/>
    <property type="match status" value="1"/>
</dbReference>
<dbReference type="PROSITE" id="PS51669">
    <property type="entry name" value="4FE4S_MOW_BIS_MGD"/>
    <property type="match status" value="1"/>
</dbReference>
<sequence>MDMLNFKISRRTFLQASAATTAAAAASPKLLKAMEVELGGKDFSPVNYTERKAIPITCHVCNIQDGAMAYVENGRIVKLEGNPEHVSTRGRLCAKGNSGMWYSYDPDRILYPLKRVGKRGEGKWKRITWDEALTEIAQKLDAALKEDPNTIMLKYGRNRSGGVIDRFMNTLGSATVMNHTSVCESSKKIGMEPTWGPDIETPDFANAKYILNFGSNLMEAAYFHNPYSQRLADGMADNKAKLVTFDVRLSNTAGRSDEWIPVFPGTDGAVALALGHVILRDDLQDSDFIETWTNVTVAELKAHYQQFTPEWASKLSGVPVETIERIAREFATTKPATTYTYRGPAKHLYGSYNEKATMMLPIMTGNIEVRGGYCMPRGMGWPQPQPEPPKPAKHSWIADHPDYPLAHHKVSHLTPFWIAEGKQKINVYFSYQDNAVYTNPGSDAVWGKLYRDEKLIPFYVSMSPFMGEETALADIILPDCPYLERWEPESMPNSLWPWLGIRQPVIKSLGESRENRIMMRDIIHKLDPDGKRGMKQYWNFKDGEDYMRQHFDNVPGLKEVGGLDFLKKHGVFPIYGKLDPGTGKIVDKTGREIQPEYGLHKKELSSADMTGAVVEKGGAIVKNGKTIGVQRKGKNYAGFPTKNRIINVRVDEWADFGFNPMPTFKQIPWHKEMKDDEMILTTYKINVHKQSRTAAVKWLAEIMHSNPVWMNTETGKKLGIKTGDLVRVESKVGHMVTKAYVFEGIHPKVVAIPTAFGHWAYGRLAQLKLKSEKGGAWGAQDDPDLNNVWWEDKGVHPNQIIPVVVDPIGGSQGWFDTVVKVTKAGPNDKYGDVQASWDKHVEAYKETMRYAYTGDLHRKMHPEMASWGGPESVRHKEGGGH</sequence>
<organism evidence="11 12">
    <name type="scientific">Sulfurimicrobium lacus</name>
    <dbReference type="NCBI Taxonomy" id="2715678"/>
    <lineage>
        <taxon>Bacteria</taxon>
        <taxon>Pseudomonadati</taxon>
        <taxon>Pseudomonadota</taxon>
        <taxon>Betaproteobacteria</taxon>
        <taxon>Nitrosomonadales</taxon>
        <taxon>Sulfuricellaceae</taxon>
        <taxon>Sulfurimicrobium</taxon>
    </lineage>
</organism>
<keyword evidence="5" id="KW-0479">Metal-binding</keyword>
<dbReference type="Gene3D" id="3.40.50.740">
    <property type="match status" value="1"/>
</dbReference>